<evidence type="ECO:0008006" key="3">
    <source>
        <dbReference type="Google" id="ProtNLM"/>
    </source>
</evidence>
<dbReference type="RefSeq" id="WP_060461662.1">
    <property type="nucleotide sequence ID" value="NZ_AP025162.1"/>
</dbReference>
<comment type="caution">
    <text evidence="1">The sequence shown here is derived from an EMBL/GenBank/DDBJ whole genome shotgun (WGS) entry which is preliminary data.</text>
</comment>
<dbReference type="PATRIC" id="fig|47770.28.peg.1534"/>
<dbReference type="InterPro" id="IPR036388">
    <property type="entry name" value="WH-like_DNA-bd_sf"/>
</dbReference>
<evidence type="ECO:0000313" key="2">
    <source>
        <dbReference type="Proteomes" id="UP000067598"/>
    </source>
</evidence>
<proteinExistence type="predicted"/>
<name>A0A109DG45_9LACO</name>
<organism evidence="1 2">
    <name type="scientific">Lactobacillus crispatus</name>
    <dbReference type="NCBI Taxonomy" id="47770"/>
    <lineage>
        <taxon>Bacteria</taxon>
        <taxon>Bacillati</taxon>
        <taxon>Bacillota</taxon>
        <taxon>Bacilli</taxon>
        <taxon>Lactobacillales</taxon>
        <taxon>Lactobacillaceae</taxon>
        <taxon>Lactobacillus</taxon>
    </lineage>
</organism>
<gene>
    <name evidence="1" type="ORF">AEL95_01020</name>
</gene>
<dbReference type="AlphaFoldDB" id="A0A109DG45"/>
<reference evidence="1 2" key="1">
    <citation type="journal article" date="2016" name="Microbiology (Mosc.)">
        <title>Comparison of Lactobacillus crispatus isolates from Lactobacillus-dominated vaginal microbiomes with isolates from microbiomes containing bacterial vaginosis-associated bacteria.</title>
        <authorList>
            <person name="Abdelmaksoud A.A."/>
            <person name="Koparde V.N."/>
            <person name="Sheth N.U."/>
            <person name="Serrano M.G."/>
            <person name="Glascock A.L."/>
            <person name="Fettweis J.M."/>
            <person name="Strauss Iii J.F."/>
            <person name="Buck G.A."/>
            <person name="Jefferson K.K."/>
        </authorList>
    </citation>
    <scope>NUCLEOTIDE SEQUENCE [LARGE SCALE GENOMIC DNA]</scope>
    <source>
        <strain evidence="1 2">VMC3</strain>
    </source>
</reference>
<evidence type="ECO:0000313" key="1">
    <source>
        <dbReference type="EMBL" id="KWU04814.1"/>
    </source>
</evidence>
<dbReference type="EMBL" id="LJGP01000005">
    <property type="protein sequence ID" value="KWU04814.1"/>
    <property type="molecule type" value="Genomic_DNA"/>
</dbReference>
<dbReference type="Proteomes" id="UP000067598">
    <property type="component" value="Unassembled WGS sequence"/>
</dbReference>
<protein>
    <recommendedName>
        <fullName evidence="3">Helix-turn-helix domain-containing protein</fullName>
    </recommendedName>
</protein>
<sequence length="64" mass="7572">MTQKILNSKELCQTLGISTTLFYKLKKSGMPYHKFPRSRAYFILEEVENWLGQAGYHQETTWTK</sequence>
<dbReference type="Gene3D" id="1.10.10.10">
    <property type="entry name" value="Winged helix-like DNA-binding domain superfamily/Winged helix DNA-binding domain"/>
    <property type="match status" value="1"/>
</dbReference>
<accession>A0A109DG45</accession>